<proteinExistence type="predicted"/>
<evidence type="ECO:0000256" key="1">
    <source>
        <dbReference type="SAM" id="MobiDB-lite"/>
    </source>
</evidence>
<gene>
    <name evidence="2" type="ORF">ANN_00785</name>
</gene>
<dbReference type="PANTHER" id="PTHR47326">
    <property type="entry name" value="TRANSPOSABLE ELEMENT TC3 TRANSPOSASE-LIKE PROTEIN"/>
    <property type="match status" value="1"/>
</dbReference>
<organism evidence="2 3">
    <name type="scientific">Periplaneta americana</name>
    <name type="common">American cockroach</name>
    <name type="synonym">Blatta americana</name>
    <dbReference type="NCBI Taxonomy" id="6978"/>
    <lineage>
        <taxon>Eukaryota</taxon>
        <taxon>Metazoa</taxon>
        <taxon>Ecdysozoa</taxon>
        <taxon>Arthropoda</taxon>
        <taxon>Hexapoda</taxon>
        <taxon>Insecta</taxon>
        <taxon>Pterygota</taxon>
        <taxon>Neoptera</taxon>
        <taxon>Polyneoptera</taxon>
        <taxon>Dictyoptera</taxon>
        <taxon>Blattodea</taxon>
        <taxon>Blattoidea</taxon>
        <taxon>Blattidae</taxon>
        <taxon>Blattinae</taxon>
        <taxon>Periplaneta</taxon>
    </lineage>
</organism>
<comment type="caution">
    <text evidence="2">The sequence shown here is derived from an EMBL/GenBank/DDBJ whole genome shotgun (WGS) entry which is preliminary data.</text>
</comment>
<dbReference type="EMBL" id="JAJSOF020000003">
    <property type="protein sequence ID" value="KAJ4449386.1"/>
    <property type="molecule type" value="Genomic_DNA"/>
</dbReference>
<dbReference type="PANTHER" id="PTHR47326:SF1">
    <property type="entry name" value="HTH PSQ-TYPE DOMAIN-CONTAINING PROTEIN"/>
    <property type="match status" value="1"/>
</dbReference>
<accession>A0ABQ8TU56</accession>
<dbReference type="Gene3D" id="3.30.420.10">
    <property type="entry name" value="Ribonuclease H-like superfamily/Ribonuclease H"/>
    <property type="match status" value="2"/>
</dbReference>
<protein>
    <recommendedName>
        <fullName evidence="4">C2H2-type domain-containing protein</fullName>
    </recommendedName>
</protein>
<sequence>MFVSAEYRGDAQCLVCKKQMVCKKFNVQRHYEMHHEVDYKSYQSEERIKLISHLSEDHLHLRTVFFPLMKQNKSGERARLSDENLRSVVRLSTANKIVPDIERIVSAKVNIVPDNEASPSKSDQQVRRTRTATGDANAASVLAKLVVSLSRSTRKVAQECVTSQASVSRILSVNHFHSYRMHVVQELHGDDTDVRLQSCEWFLERRTHQPNLEADICWSDEACFHLNGTVNRHNAVYWATENPHIAVEAHNQFDPRLNVWCGIHGDVVIGPVQDGTPPHFRLTVCELLNEVIPGRWIGCRDPVKWPPKSPDLTPLDFLIWGHLKCVVYRNGPQKLDELQGNIRIECAQKHLQCYIMCGAVTSTVYGCAVNNMATDLNTYSISVPVEQLHSS</sequence>
<evidence type="ECO:0008006" key="4">
    <source>
        <dbReference type="Google" id="ProtNLM"/>
    </source>
</evidence>
<dbReference type="InterPro" id="IPR036397">
    <property type="entry name" value="RNaseH_sf"/>
</dbReference>
<evidence type="ECO:0000313" key="3">
    <source>
        <dbReference type="Proteomes" id="UP001148838"/>
    </source>
</evidence>
<name>A0ABQ8TU56_PERAM</name>
<dbReference type="Proteomes" id="UP001148838">
    <property type="component" value="Unassembled WGS sequence"/>
</dbReference>
<feature type="region of interest" description="Disordered" evidence="1">
    <location>
        <begin position="114"/>
        <end position="133"/>
    </location>
</feature>
<keyword evidence="3" id="KW-1185">Reference proteome</keyword>
<reference evidence="2 3" key="1">
    <citation type="journal article" date="2022" name="Allergy">
        <title>Genome assembly and annotation of Periplaneta americana reveal a comprehensive cockroach allergen profile.</title>
        <authorList>
            <person name="Wang L."/>
            <person name="Xiong Q."/>
            <person name="Saelim N."/>
            <person name="Wang L."/>
            <person name="Nong W."/>
            <person name="Wan A.T."/>
            <person name="Shi M."/>
            <person name="Liu X."/>
            <person name="Cao Q."/>
            <person name="Hui J.H.L."/>
            <person name="Sookrung N."/>
            <person name="Leung T.F."/>
            <person name="Tungtrongchitr A."/>
            <person name="Tsui S.K.W."/>
        </authorList>
    </citation>
    <scope>NUCLEOTIDE SEQUENCE [LARGE SCALE GENOMIC DNA]</scope>
    <source>
        <strain evidence="2">PWHHKU_190912</strain>
    </source>
</reference>
<evidence type="ECO:0000313" key="2">
    <source>
        <dbReference type="EMBL" id="KAJ4449386.1"/>
    </source>
</evidence>